<dbReference type="AlphaFoldDB" id="A0A429G6Y2"/>
<dbReference type="UniPathway" id="UPA00159">
    <property type="reaction ID" value="UER00277"/>
</dbReference>
<organism evidence="14 15">
    <name type="scientific">Candidatus Korarchaeum cryptofilum</name>
    <dbReference type="NCBI Taxonomy" id="498846"/>
    <lineage>
        <taxon>Archaea</taxon>
        <taxon>Thermoproteota</taxon>
        <taxon>Candidatus Korarchaeia</taxon>
        <taxon>Candidatus Korarchaeales</taxon>
        <taxon>Candidatus Korarchaeaceae</taxon>
        <taxon>Candidatus Korarchaeum</taxon>
    </lineage>
</organism>
<feature type="domain" description="CTP synthase N-terminal" evidence="13">
    <location>
        <begin position="8"/>
        <end position="284"/>
    </location>
</feature>
<evidence type="ECO:0000256" key="4">
    <source>
        <dbReference type="ARBA" id="ARBA00022598"/>
    </source>
</evidence>
<keyword evidence="10" id="KW-0665">Pyrimidine biosynthesis</keyword>
<comment type="caution">
    <text evidence="14">The sequence shown here is derived from an EMBL/GenBank/DDBJ whole genome shotgun (WGS) entry which is preliminary data.</text>
</comment>
<keyword evidence="6" id="KW-0547">Nucleotide-binding</keyword>
<keyword evidence="8" id="KW-0460">Magnesium</keyword>
<dbReference type="PROSITE" id="PS51273">
    <property type="entry name" value="GATASE_TYPE_1"/>
    <property type="match status" value="1"/>
</dbReference>
<dbReference type="PANTHER" id="PTHR11550:SF0">
    <property type="entry name" value="CTP SYNTHASE-RELATED"/>
    <property type="match status" value="1"/>
</dbReference>
<dbReference type="Pfam" id="PF00117">
    <property type="entry name" value="GATase"/>
    <property type="match status" value="1"/>
</dbReference>
<comment type="catalytic activity">
    <reaction evidence="11">
        <text>UTP + L-glutamine + ATP + H2O = CTP + L-glutamate + ADP + phosphate + 2 H(+)</text>
        <dbReference type="Rhea" id="RHEA:26426"/>
        <dbReference type="ChEBI" id="CHEBI:15377"/>
        <dbReference type="ChEBI" id="CHEBI:15378"/>
        <dbReference type="ChEBI" id="CHEBI:29985"/>
        <dbReference type="ChEBI" id="CHEBI:30616"/>
        <dbReference type="ChEBI" id="CHEBI:37563"/>
        <dbReference type="ChEBI" id="CHEBI:43474"/>
        <dbReference type="ChEBI" id="CHEBI:46398"/>
        <dbReference type="ChEBI" id="CHEBI:58359"/>
        <dbReference type="ChEBI" id="CHEBI:456216"/>
        <dbReference type="EC" id="6.3.4.2"/>
    </reaction>
</comment>
<dbReference type="EC" id="6.3.4.2" evidence="3"/>
<keyword evidence="4 14" id="KW-0436">Ligase</keyword>
<keyword evidence="5" id="KW-0479">Metal-binding</keyword>
<evidence type="ECO:0000259" key="12">
    <source>
        <dbReference type="Pfam" id="PF00117"/>
    </source>
</evidence>
<evidence type="ECO:0000313" key="15">
    <source>
        <dbReference type="Proteomes" id="UP000278149"/>
    </source>
</evidence>
<dbReference type="Gene3D" id="3.40.50.300">
    <property type="entry name" value="P-loop containing nucleotide triphosphate hydrolases"/>
    <property type="match status" value="1"/>
</dbReference>
<dbReference type="Gene3D" id="3.40.50.880">
    <property type="match status" value="1"/>
</dbReference>
<dbReference type="GO" id="GO:0046872">
    <property type="term" value="F:metal ion binding"/>
    <property type="evidence" value="ECO:0007669"/>
    <property type="project" value="UniProtKB-KW"/>
</dbReference>
<dbReference type="CDD" id="cd03113">
    <property type="entry name" value="CTPS_N"/>
    <property type="match status" value="1"/>
</dbReference>
<reference evidence="14 15" key="1">
    <citation type="submission" date="2018-10" db="EMBL/GenBank/DDBJ databases">
        <title>Co-occurring genomic capacity for anaerobic methane metabolism and dissimilatory sulfite reduction discovered in the Korarchaeota.</title>
        <authorList>
            <person name="Mckay L.J."/>
            <person name="Dlakic M."/>
            <person name="Fields M.W."/>
            <person name="Delmont T.O."/>
            <person name="Eren A.M."/>
            <person name="Jay Z.J."/>
            <person name="Klingelsmith K.B."/>
            <person name="Rusch D.B."/>
            <person name="Inskeep W.P."/>
        </authorList>
    </citation>
    <scope>NUCLEOTIDE SEQUENCE [LARGE SCALE GENOMIC DNA]</scope>
    <source>
        <strain evidence="14 15">WS</strain>
    </source>
</reference>
<name>A0A429G6Y2_9CREN</name>
<comment type="similarity">
    <text evidence="2">Belongs to the CTP synthase family.</text>
</comment>
<dbReference type="NCBIfam" id="TIGR00337">
    <property type="entry name" value="PyrG"/>
    <property type="match status" value="1"/>
</dbReference>
<dbReference type="FunFam" id="3.40.50.300:FF:000009">
    <property type="entry name" value="CTP synthase"/>
    <property type="match status" value="1"/>
</dbReference>
<dbReference type="EMBL" id="RCOR01000018">
    <property type="protein sequence ID" value="RSN69560.1"/>
    <property type="molecule type" value="Genomic_DNA"/>
</dbReference>
<evidence type="ECO:0000313" key="14">
    <source>
        <dbReference type="EMBL" id="RSN69560.1"/>
    </source>
</evidence>
<dbReference type="GO" id="GO:0044210">
    <property type="term" value="P:'de novo' CTP biosynthetic process"/>
    <property type="evidence" value="ECO:0007669"/>
    <property type="project" value="UniProtKB-UniPathway"/>
</dbReference>
<dbReference type="SUPFAM" id="SSF52317">
    <property type="entry name" value="Class I glutamine amidotransferase-like"/>
    <property type="match status" value="1"/>
</dbReference>
<protein>
    <recommendedName>
        <fullName evidence="3">CTP synthase (glutamine hydrolyzing)</fullName>
        <ecNumber evidence="3">6.3.4.2</ecNumber>
    </recommendedName>
</protein>
<dbReference type="InterPro" id="IPR004468">
    <property type="entry name" value="CTP_synthase"/>
</dbReference>
<sequence>MECSVDFKLILVTGGVISGLGKGVVAASIGKIVQSRGLSVSMIKIDPYLNPDPGTLNPVEHGEVFITEDVWNFSPGGVEFKIAEIDEDFGHYERFLDINMHPSNNITSGQVMLSVILGERRGHYLGQTIRLIPHVTNEIKSRIYGVAERERPDVLIVELGGTVGDYEAMAFVEALRQLRLELGSGNSLHVHVTYVPFVETVGEFKTKPAQLFFREILAAGLPPDIVIARTSSPLPENVKKKLALYASVPLNSVFDDPNLSVTYELPLYLENQGFGKILSEKLHIDGSPDLSEWEEIVRKFKVGIRKRIAMVGKYWRMADVYISILEAIKHAGASLGVLPEIIPVDSECIERGDELEKMEGADGIVLTPGFGSRGTEGMIYAASWALKNEKPFLGICFGAQLATVAFAREVMGWKGANSTEIDANTPWPVVDLLPEQEAVKEVGGTMRLGGHEVVLLGGKLRAAYGRDRIVERFRHRYHIIKEYAERMEGAGYRVTAVDPSGEIINAFEVEGHPYFVGVQFHPEFKSRPGRPSPTYVSFIEAAKGI</sequence>
<dbReference type="NCBIfam" id="NF003792">
    <property type="entry name" value="PRK05380.1"/>
    <property type="match status" value="1"/>
</dbReference>
<evidence type="ECO:0000256" key="1">
    <source>
        <dbReference type="ARBA" id="ARBA00005171"/>
    </source>
</evidence>
<dbReference type="InterPro" id="IPR017926">
    <property type="entry name" value="GATASE"/>
</dbReference>
<dbReference type="CDD" id="cd01746">
    <property type="entry name" value="GATase1_CTP_Synthase"/>
    <property type="match status" value="1"/>
</dbReference>
<gene>
    <name evidence="14" type="ORF">D9Q81_02855</name>
</gene>
<dbReference type="PANTHER" id="PTHR11550">
    <property type="entry name" value="CTP SYNTHASE"/>
    <property type="match status" value="1"/>
</dbReference>
<evidence type="ECO:0000259" key="13">
    <source>
        <dbReference type="Pfam" id="PF06418"/>
    </source>
</evidence>
<dbReference type="InterPro" id="IPR029062">
    <property type="entry name" value="Class_I_gatase-like"/>
</dbReference>
<evidence type="ECO:0000256" key="2">
    <source>
        <dbReference type="ARBA" id="ARBA00007533"/>
    </source>
</evidence>
<evidence type="ECO:0000256" key="10">
    <source>
        <dbReference type="ARBA" id="ARBA00022975"/>
    </source>
</evidence>
<dbReference type="SUPFAM" id="SSF52540">
    <property type="entry name" value="P-loop containing nucleoside triphosphate hydrolases"/>
    <property type="match status" value="1"/>
</dbReference>
<dbReference type="Proteomes" id="UP000278149">
    <property type="component" value="Unassembled WGS sequence"/>
</dbReference>
<evidence type="ECO:0000256" key="3">
    <source>
        <dbReference type="ARBA" id="ARBA00012291"/>
    </source>
</evidence>
<dbReference type="Pfam" id="PF06418">
    <property type="entry name" value="CTP_synth_N"/>
    <property type="match status" value="1"/>
</dbReference>
<dbReference type="GO" id="GO:0042802">
    <property type="term" value="F:identical protein binding"/>
    <property type="evidence" value="ECO:0007669"/>
    <property type="project" value="TreeGrafter"/>
</dbReference>
<comment type="pathway">
    <text evidence="1">Pyrimidine metabolism; CTP biosynthesis via de novo pathway; CTP from UDP: step 2/2.</text>
</comment>
<evidence type="ECO:0000256" key="5">
    <source>
        <dbReference type="ARBA" id="ARBA00022723"/>
    </source>
</evidence>
<dbReference type="GO" id="GO:0019856">
    <property type="term" value="P:pyrimidine nucleobase biosynthetic process"/>
    <property type="evidence" value="ECO:0007669"/>
    <property type="project" value="TreeGrafter"/>
</dbReference>
<evidence type="ECO:0000256" key="11">
    <source>
        <dbReference type="ARBA" id="ARBA00047781"/>
    </source>
</evidence>
<dbReference type="InterPro" id="IPR027417">
    <property type="entry name" value="P-loop_NTPase"/>
</dbReference>
<dbReference type="InterPro" id="IPR017456">
    <property type="entry name" value="CTP_synthase_N"/>
</dbReference>
<evidence type="ECO:0000256" key="7">
    <source>
        <dbReference type="ARBA" id="ARBA00022840"/>
    </source>
</evidence>
<dbReference type="GO" id="GO:0003883">
    <property type="term" value="F:CTP synthase activity"/>
    <property type="evidence" value="ECO:0007669"/>
    <property type="project" value="UniProtKB-EC"/>
</dbReference>
<keyword evidence="7" id="KW-0067">ATP-binding</keyword>
<feature type="domain" description="Glutamine amidotransferase" evidence="12">
    <location>
        <begin position="318"/>
        <end position="540"/>
    </location>
</feature>
<accession>A0A429G6Y2</accession>
<keyword evidence="9" id="KW-0315">Glutamine amidotransferase</keyword>
<evidence type="ECO:0000256" key="9">
    <source>
        <dbReference type="ARBA" id="ARBA00022962"/>
    </source>
</evidence>
<evidence type="ECO:0000256" key="8">
    <source>
        <dbReference type="ARBA" id="ARBA00022842"/>
    </source>
</evidence>
<proteinExistence type="inferred from homology"/>
<evidence type="ECO:0000256" key="6">
    <source>
        <dbReference type="ARBA" id="ARBA00022741"/>
    </source>
</evidence>
<dbReference type="InterPro" id="IPR033828">
    <property type="entry name" value="GATase1_CTP_Synthase"/>
</dbReference>
<dbReference type="GO" id="GO:0005524">
    <property type="term" value="F:ATP binding"/>
    <property type="evidence" value="ECO:0007669"/>
    <property type="project" value="UniProtKB-KW"/>
</dbReference>